<evidence type="ECO:0000313" key="3">
    <source>
        <dbReference type="Proteomes" id="UP000016930"/>
    </source>
</evidence>
<dbReference type="Proteomes" id="UP000016930">
    <property type="component" value="Unassembled WGS sequence"/>
</dbReference>
<dbReference type="OrthoDB" id="10670118at2759"/>
<evidence type="ECO:0000256" key="1">
    <source>
        <dbReference type="SAM" id="MobiDB-lite"/>
    </source>
</evidence>
<accession>M2PH66</accession>
<gene>
    <name evidence="2" type="ORF">CERSUDRAFT_116161</name>
</gene>
<feature type="region of interest" description="Disordered" evidence="1">
    <location>
        <begin position="388"/>
        <end position="425"/>
    </location>
</feature>
<dbReference type="EMBL" id="KB445800">
    <property type="protein sequence ID" value="EMD35379.1"/>
    <property type="molecule type" value="Genomic_DNA"/>
</dbReference>
<dbReference type="InterPro" id="IPR027796">
    <property type="entry name" value="OTT_1508_deam-like"/>
</dbReference>
<reference evidence="2 3" key="1">
    <citation type="journal article" date="2012" name="Proc. Natl. Acad. Sci. U.S.A.">
        <title>Comparative genomics of Ceriporiopsis subvermispora and Phanerochaete chrysosporium provide insight into selective ligninolysis.</title>
        <authorList>
            <person name="Fernandez-Fueyo E."/>
            <person name="Ruiz-Duenas F.J."/>
            <person name="Ferreira P."/>
            <person name="Floudas D."/>
            <person name="Hibbett D.S."/>
            <person name="Canessa P."/>
            <person name="Larrondo L.F."/>
            <person name="James T.Y."/>
            <person name="Seelenfreund D."/>
            <person name="Lobos S."/>
            <person name="Polanco R."/>
            <person name="Tello M."/>
            <person name="Honda Y."/>
            <person name="Watanabe T."/>
            <person name="Watanabe T."/>
            <person name="Ryu J.S."/>
            <person name="Kubicek C.P."/>
            <person name="Schmoll M."/>
            <person name="Gaskell J."/>
            <person name="Hammel K.E."/>
            <person name="St John F.J."/>
            <person name="Vanden Wymelenberg A."/>
            <person name="Sabat G."/>
            <person name="Splinter BonDurant S."/>
            <person name="Syed K."/>
            <person name="Yadav J.S."/>
            <person name="Doddapaneni H."/>
            <person name="Subramanian V."/>
            <person name="Lavin J.L."/>
            <person name="Oguiza J.A."/>
            <person name="Perez G."/>
            <person name="Pisabarro A.G."/>
            <person name="Ramirez L."/>
            <person name="Santoyo F."/>
            <person name="Master E."/>
            <person name="Coutinho P.M."/>
            <person name="Henrissat B."/>
            <person name="Lombard V."/>
            <person name="Magnuson J.K."/>
            <person name="Kuees U."/>
            <person name="Hori C."/>
            <person name="Igarashi K."/>
            <person name="Samejima M."/>
            <person name="Held B.W."/>
            <person name="Barry K.W."/>
            <person name="LaButti K.M."/>
            <person name="Lapidus A."/>
            <person name="Lindquist E.A."/>
            <person name="Lucas S.M."/>
            <person name="Riley R."/>
            <person name="Salamov A.A."/>
            <person name="Hoffmeister D."/>
            <person name="Schwenk D."/>
            <person name="Hadar Y."/>
            <person name="Yarden O."/>
            <person name="de Vries R.P."/>
            <person name="Wiebenga A."/>
            <person name="Stenlid J."/>
            <person name="Eastwood D."/>
            <person name="Grigoriev I.V."/>
            <person name="Berka R.M."/>
            <person name="Blanchette R.A."/>
            <person name="Kersten P."/>
            <person name="Martinez A.T."/>
            <person name="Vicuna R."/>
            <person name="Cullen D."/>
        </authorList>
    </citation>
    <scope>NUCLEOTIDE SEQUENCE [LARGE SCALE GENOMIC DNA]</scope>
    <source>
        <strain evidence="2 3">B</strain>
    </source>
</reference>
<dbReference type="AlphaFoldDB" id="M2PH66"/>
<organism evidence="2 3">
    <name type="scientific">Ceriporiopsis subvermispora (strain B)</name>
    <name type="common">White-rot fungus</name>
    <name type="synonym">Gelatoporia subvermispora</name>
    <dbReference type="NCBI Taxonomy" id="914234"/>
    <lineage>
        <taxon>Eukaryota</taxon>
        <taxon>Fungi</taxon>
        <taxon>Dikarya</taxon>
        <taxon>Basidiomycota</taxon>
        <taxon>Agaricomycotina</taxon>
        <taxon>Agaricomycetes</taxon>
        <taxon>Polyporales</taxon>
        <taxon>Gelatoporiaceae</taxon>
        <taxon>Gelatoporia</taxon>
    </lineage>
</organism>
<name>M2PH66_CERS8</name>
<proteinExistence type="predicted"/>
<dbReference type="HOGENOM" id="CLU_645568_0_0_1"/>
<dbReference type="Pfam" id="PF14441">
    <property type="entry name" value="OTT_1508_deam"/>
    <property type="match status" value="1"/>
</dbReference>
<sequence length="425" mass="48967">MKLNKDSVTLYLANNQTIARIGIRDELIRVFEAALSATDHQQIFSAFINFIVDNCISRICRKIDKVLELRPSPTDPQFTSFGVSITVALNTWLKMPMEEASRDADSRSYGKRRRDESANVVPLVQQLINWLETERPPLKLSSTSNKRVAMERLWEILRVLLPSEFISEQRGEGDQFGRFISMTGRRLRQVYRYYHGISIFIKVWLPELRKLATPVPNILWIQEVSDREMPTEFHNVDFNQLDGDPSPFIESLVRAKFDHYDDDTAHVLIETLHQTRKKLSEPWPKGGKIRLRLHCEIQLVTFHIEQDIDIYRGAIGGSKLCCQACDIWLQVLKESRPDLGLDWTGTSSRAYGGWAVPNHNATTVFLQRLHVAMDEALERMTDPDYLEHNLSFGTDSSNGPELPLNKEREEEVEEDTHNILAGLHR</sequence>
<protein>
    <submittedName>
        <fullName evidence="2">Uncharacterized protein</fullName>
    </submittedName>
</protein>
<evidence type="ECO:0000313" key="2">
    <source>
        <dbReference type="EMBL" id="EMD35379.1"/>
    </source>
</evidence>
<keyword evidence="3" id="KW-1185">Reference proteome</keyword>